<evidence type="ECO:0000313" key="2">
    <source>
        <dbReference type="Proteomes" id="UP000199584"/>
    </source>
</evidence>
<dbReference type="Proteomes" id="UP000199584">
    <property type="component" value="Unassembled WGS sequence"/>
</dbReference>
<gene>
    <name evidence="1" type="ORF">SAMN05660706_12562</name>
</gene>
<dbReference type="AlphaFoldDB" id="A0A1I6E4C2"/>
<dbReference type="STRING" id="39060.SAMN05660706_12562"/>
<keyword evidence="2" id="KW-1185">Reference proteome</keyword>
<evidence type="ECO:0000313" key="1">
    <source>
        <dbReference type="EMBL" id="SFR12600.1"/>
    </source>
</evidence>
<sequence>MNKWRKFKNAVKRAWNDNSGFQITTENVGWVIGALTLAGVTTAIGITAAKHTASDIATDLGSFSVDASGVTGTSATDETFTLNDGNRSVDTVTLKN</sequence>
<proteinExistence type="predicted"/>
<accession>A0A1I6E4C2</accession>
<name>A0A1I6E4C2_9FIRM</name>
<dbReference type="EMBL" id="FOYM01000025">
    <property type="protein sequence ID" value="SFR12600.1"/>
    <property type="molecule type" value="Genomic_DNA"/>
</dbReference>
<reference evidence="2" key="1">
    <citation type="submission" date="2016-10" db="EMBL/GenBank/DDBJ databases">
        <authorList>
            <person name="Varghese N."/>
            <person name="Submissions S."/>
        </authorList>
    </citation>
    <scope>NUCLEOTIDE SEQUENCE [LARGE SCALE GENOMIC DNA]</scope>
    <source>
        <strain evidence="2">DSM 3669</strain>
    </source>
</reference>
<dbReference type="RefSeq" id="WP_092485691.1">
    <property type="nucleotide sequence ID" value="NZ_FOYM01000025.1"/>
</dbReference>
<protein>
    <submittedName>
        <fullName evidence="1">Uncharacterized protein</fullName>
    </submittedName>
</protein>
<organism evidence="1 2">
    <name type="scientific">Desulfoscipio geothermicus DSM 3669</name>
    <dbReference type="NCBI Taxonomy" id="1121426"/>
    <lineage>
        <taxon>Bacteria</taxon>
        <taxon>Bacillati</taxon>
        <taxon>Bacillota</taxon>
        <taxon>Clostridia</taxon>
        <taxon>Eubacteriales</taxon>
        <taxon>Desulfallaceae</taxon>
        <taxon>Desulfoscipio</taxon>
    </lineage>
</organism>